<dbReference type="Proteomes" id="UP000885936">
    <property type="component" value="Unassembled WGS sequence"/>
</dbReference>
<dbReference type="STRING" id="1839936.SBU_000316"/>
<accession>A0A1F2P759</accession>
<dbReference type="Proteomes" id="UP000185779">
    <property type="component" value="Unassembled WGS sequence"/>
</dbReference>
<dbReference type="EMBL" id="DRIE01000108">
    <property type="protein sequence ID" value="HEC57505.1"/>
    <property type="molecule type" value="Genomic_DNA"/>
</dbReference>
<evidence type="ECO:0000313" key="3">
    <source>
        <dbReference type="Proteomes" id="UP000185779"/>
    </source>
</evidence>
<reference evidence="1" key="2">
    <citation type="journal article" date="2020" name="mSystems">
        <title>Genome- and Community-Level Interaction Insights into Carbon Utilization and Element Cycling Functions of Hydrothermarchaeota in Hydrothermal Sediment.</title>
        <authorList>
            <person name="Zhou Z."/>
            <person name="Liu Y."/>
            <person name="Xu W."/>
            <person name="Pan J."/>
            <person name="Luo Z.H."/>
            <person name="Li M."/>
        </authorList>
    </citation>
    <scope>NUCLEOTIDE SEQUENCE [LARGE SCALE GENOMIC DNA]</scope>
    <source>
        <strain evidence="1">HyVt-386</strain>
    </source>
</reference>
<keyword evidence="3" id="KW-1185">Reference proteome</keyword>
<evidence type="ECO:0000313" key="2">
    <source>
        <dbReference type="EMBL" id="OFV67023.1"/>
    </source>
</evidence>
<protein>
    <submittedName>
        <fullName evidence="2">Uncharacterized protein</fullName>
    </submittedName>
</protein>
<comment type="caution">
    <text evidence="2">The sequence shown here is derived from an EMBL/GenBank/DDBJ whole genome shotgun (WGS) entry which is preliminary data.</text>
</comment>
<gene>
    <name evidence="1" type="ORF">ENI32_06455</name>
    <name evidence="2" type="ORF">SBU_000316</name>
</gene>
<sequence length="375" mass="43601">MEKIGRPHHDFTEEWAYERWMFETHVVGRPGDPKRETPLKLTQALDKYRQTEVSQWWRIGMLESSQTVNLWTQGLLTDPDKTTVTLGYPPCYSAAVPLDPAATIALFGKSLDLCWLQSDNFSGRANPHTVSYHYEDGVMTYIAMTDPGEGQELIERKHMKVGKPVRDLPYSYPAFEAVMLIRDILMDVRNEDTPEYAMSAYHQGCWQSHHGYNEAFPSRSTMDAVMGMYPFFNCEKMGWPFKSTCDELPRPVGLELLVENPPDIFNWRWNALILGDNWSSKYTISPHEIHLEIEGMEIVPCTPEETARRIIRYGMDRYVFPDTFKQSKYIYGEEARVQHPTEYPLPAKTVVSHRDATEIIYKARKEHPEWMMEEV</sequence>
<proteinExistence type="predicted"/>
<organism evidence="2 3">
    <name type="scientific">Candidatus Syntropharchaeum butanivorans</name>
    <dbReference type="NCBI Taxonomy" id="1839936"/>
    <lineage>
        <taxon>Archaea</taxon>
        <taxon>Methanobacteriati</taxon>
        <taxon>Methanobacteriota</taxon>
        <taxon>Stenosarchaea group</taxon>
        <taxon>Methanomicrobia</taxon>
        <taxon>Methanosarcinales</taxon>
        <taxon>ANME-2 cluster</taxon>
        <taxon>Candidatus Syntropharchaeum</taxon>
    </lineage>
</organism>
<reference evidence="2 3" key="1">
    <citation type="submission" date="2016-05" db="EMBL/GenBank/DDBJ databases">
        <title>Microbial consortia oxidize butane by reversing methanogenesis.</title>
        <authorList>
            <person name="Laso-Perez R."/>
            <person name="Richter M."/>
            <person name="Wegener G."/>
            <person name="Musat F."/>
        </authorList>
    </citation>
    <scope>NUCLEOTIDE SEQUENCE [LARGE SCALE GENOMIC DNA]</scope>
    <source>
        <strain evidence="2">BOX1</strain>
    </source>
</reference>
<name>A0A1F2P759_9EURY</name>
<dbReference type="EMBL" id="LYOR01000001">
    <property type="protein sequence ID" value="OFV67023.1"/>
    <property type="molecule type" value="Genomic_DNA"/>
</dbReference>
<dbReference type="AlphaFoldDB" id="A0A1F2P759"/>
<evidence type="ECO:0000313" key="1">
    <source>
        <dbReference type="EMBL" id="HEC57505.1"/>
    </source>
</evidence>